<dbReference type="STRING" id="1149755.A0A2J6QV26"/>
<dbReference type="Proteomes" id="UP000235786">
    <property type="component" value="Unassembled WGS sequence"/>
</dbReference>
<protein>
    <recommendedName>
        <fullName evidence="2">small monomeric GTPase</fullName>
        <ecNumber evidence="2">3.6.5.2</ecNumber>
    </recommendedName>
</protein>
<evidence type="ECO:0000256" key="1">
    <source>
        <dbReference type="ARBA" id="ARBA00008344"/>
    </source>
</evidence>
<evidence type="ECO:0000256" key="5">
    <source>
        <dbReference type="SAM" id="MobiDB-lite"/>
    </source>
</evidence>
<comment type="catalytic activity">
    <reaction evidence="4">
        <text>GTP + H2O = GDP + phosphate + H(+)</text>
        <dbReference type="Rhea" id="RHEA:19669"/>
        <dbReference type="ChEBI" id="CHEBI:15377"/>
        <dbReference type="ChEBI" id="CHEBI:15378"/>
        <dbReference type="ChEBI" id="CHEBI:37565"/>
        <dbReference type="ChEBI" id="CHEBI:43474"/>
        <dbReference type="ChEBI" id="CHEBI:58189"/>
        <dbReference type="EC" id="3.6.5.2"/>
    </reaction>
</comment>
<dbReference type="EC" id="3.6.5.2" evidence="2"/>
<accession>A0A2J6QV26</accession>
<keyword evidence="7" id="KW-1185">Reference proteome</keyword>
<dbReference type="InterPro" id="IPR027417">
    <property type="entry name" value="P-loop_NTPase"/>
</dbReference>
<name>A0A2J6QV26_HYAVF</name>
<reference evidence="6 7" key="1">
    <citation type="submission" date="2016-04" db="EMBL/GenBank/DDBJ databases">
        <title>A degradative enzymes factory behind the ericoid mycorrhizal symbiosis.</title>
        <authorList>
            <consortium name="DOE Joint Genome Institute"/>
            <person name="Martino E."/>
            <person name="Morin E."/>
            <person name="Grelet G."/>
            <person name="Kuo A."/>
            <person name="Kohler A."/>
            <person name="Daghino S."/>
            <person name="Barry K."/>
            <person name="Choi C."/>
            <person name="Cichocki N."/>
            <person name="Clum A."/>
            <person name="Copeland A."/>
            <person name="Hainaut M."/>
            <person name="Haridas S."/>
            <person name="Labutti K."/>
            <person name="Lindquist E."/>
            <person name="Lipzen A."/>
            <person name="Khouja H.-R."/>
            <person name="Murat C."/>
            <person name="Ohm R."/>
            <person name="Olson A."/>
            <person name="Spatafora J."/>
            <person name="Veneault-Fourrey C."/>
            <person name="Henrissat B."/>
            <person name="Grigoriev I."/>
            <person name="Martin F."/>
            <person name="Perotto S."/>
        </authorList>
    </citation>
    <scope>NUCLEOTIDE SEQUENCE [LARGE SCALE GENOMIC DNA]</scope>
    <source>
        <strain evidence="6 7">F</strain>
    </source>
</reference>
<dbReference type="Pfam" id="PF00071">
    <property type="entry name" value="Ras"/>
    <property type="match status" value="1"/>
</dbReference>
<feature type="region of interest" description="Disordered" evidence="5">
    <location>
        <begin position="297"/>
        <end position="321"/>
    </location>
</feature>
<dbReference type="SMART" id="SM00174">
    <property type="entry name" value="RHO"/>
    <property type="match status" value="1"/>
</dbReference>
<dbReference type="AlphaFoldDB" id="A0A2J6QV26"/>
<dbReference type="Gene3D" id="3.40.50.300">
    <property type="entry name" value="P-loop containing nucleotide triphosphate hydrolases"/>
    <property type="match status" value="1"/>
</dbReference>
<evidence type="ECO:0000256" key="3">
    <source>
        <dbReference type="ARBA" id="ARBA00022801"/>
    </source>
</evidence>
<evidence type="ECO:0000313" key="7">
    <source>
        <dbReference type="Proteomes" id="UP000235786"/>
    </source>
</evidence>
<keyword evidence="3 6" id="KW-0378">Hydrolase</keyword>
<evidence type="ECO:0000313" key="6">
    <source>
        <dbReference type="EMBL" id="PMD30127.1"/>
    </source>
</evidence>
<evidence type="ECO:0000256" key="2">
    <source>
        <dbReference type="ARBA" id="ARBA00011984"/>
    </source>
</evidence>
<dbReference type="PROSITE" id="PS51421">
    <property type="entry name" value="RAS"/>
    <property type="match status" value="1"/>
</dbReference>
<dbReference type="PANTHER" id="PTHR45704">
    <property type="entry name" value="RAS-LIKE FAMILY MEMBER 11"/>
    <property type="match status" value="1"/>
</dbReference>
<dbReference type="GO" id="GO:0003925">
    <property type="term" value="F:G protein activity"/>
    <property type="evidence" value="ECO:0007669"/>
    <property type="project" value="UniProtKB-EC"/>
</dbReference>
<evidence type="ECO:0000256" key="4">
    <source>
        <dbReference type="ARBA" id="ARBA00048098"/>
    </source>
</evidence>
<proteinExistence type="inferred from homology"/>
<dbReference type="InterPro" id="IPR001806">
    <property type="entry name" value="Small_GTPase"/>
</dbReference>
<dbReference type="PRINTS" id="PR00449">
    <property type="entry name" value="RASTRNSFRMNG"/>
</dbReference>
<dbReference type="EMBL" id="KZ613969">
    <property type="protein sequence ID" value="PMD30127.1"/>
    <property type="molecule type" value="Genomic_DNA"/>
</dbReference>
<dbReference type="SUPFAM" id="SSF52540">
    <property type="entry name" value="P-loop containing nucleoside triphosphate hydrolases"/>
    <property type="match status" value="1"/>
</dbReference>
<sequence length="355" mass="40395">MKQDFETFLSNIAVDAQRDKGKRRWLSKAKTKTKDRRPASSIVLDLNNQRLWERRPSMKTHAVLLMGESRVGKSSIIARYCYDMFPYFYDPGWDRDFKEVNIASKTHKIELEDLSTYVTPDQPFDLRDRVIATAEGFVLVYDITSKSSFDSIRAIYDEVRRKSGLGRPVVIVGNKRDDVDAREVLSEVGAKLAKQIRCRFAEVSAKDGTGLEELFLELATEIEGMKQREAKVMANVNCRNVGRALIEVFEKVSKGLERLHWQILYWMYGPDRLLRVRPMVRPVEEAREVVRVRSTESAVSGKGRGTGSVVPGKLRERKSRKNVVRGVENEKEVMSGGLEITMAGPSGVALQVHRI</sequence>
<dbReference type="OrthoDB" id="3745421at2759"/>
<comment type="similarity">
    <text evidence="1">Belongs to the small GTPase superfamily. Ras family.</text>
</comment>
<gene>
    <name evidence="6" type="ORF">L207DRAFT_573831</name>
</gene>
<dbReference type="InterPro" id="IPR005225">
    <property type="entry name" value="Small_GTP-bd"/>
</dbReference>
<dbReference type="SMART" id="SM00173">
    <property type="entry name" value="RAS"/>
    <property type="match status" value="1"/>
</dbReference>
<organism evidence="6 7">
    <name type="scientific">Hyaloscypha variabilis (strain UAMH 11265 / GT02V1 / F)</name>
    <name type="common">Meliniomyces variabilis</name>
    <dbReference type="NCBI Taxonomy" id="1149755"/>
    <lineage>
        <taxon>Eukaryota</taxon>
        <taxon>Fungi</taxon>
        <taxon>Dikarya</taxon>
        <taxon>Ascomycota</taxon>
        <taxon>Pezizomycotina</taxon>
        <taxon>Leotiomycetes</taxon>
        <taxon>Helotiales</taxon>
        <taxon>Hyaloscyphaceae</taxon>
        <taxon>Hyaloscypha</taxon>
        <taxon>Hyaloscypha variabilis</taxon>
    </lineage>
</organism>
<dbReference type="NCBIfam" id="TIGR00231">
    <property type="entry name" value="small_GTP"/>
    <property type="match status" value="1"/>
</dbReference>
<dbReference type="PROSITE" id="PS51419">
    <property type="entry name" value="RAB"/>
    <property type="match status" value="1"/>
</dbReference>
<dbReference type="InterPro" id="IPR051065">
    <property type="entry name" value="Ras-related_GTPase"/>
</dbReference>
<dbReference type="GO" id="GO:0005525">
    <property type="term" value="F:GTP binding"/>
    <property type="evidence" value="ECO:0007669"/>
    <property type="project" value="InterPro"/>
</dbReference>
<dbReference type="CDD" id="cd00154">
    <property type="entry name" value="Rab"/>
    <property type="match status" value="1"/>
</dbReference>
<dbReference type="SMART" id="SM00175">
    <property type="entry name" value="RAB"/>
    <property type="match status" value="1"/>
</dbReference>